<feature type="compositionally biased region" description="Polar residues" evidence="1">
    <location>
        <begin position="38"/>
        <end position="54"/>
    </location>
</feature>
<accession>A0A2T0S1S2</accession>
<name>A0A2T0S1S2_9BACT</name>
<dbReference type="RefSeq" id="WP_106140581.1">
    <property type="nucleotide sequence ID" value="NZ_PVTE01000034.1"/>
</dbReference>
<evidence type="ECO:0000313" key="2">
    <source>
        <dbReference type="EMBL" id="PRY27359.1"/>
    </source>
</evidence>
<protein>
    <submittedName>
        <fullName evidence="2">Uncharacterized protein</fullName>
    </submittedName>
</protein>
<dbReference type="EMBL" id="PVTE01000034">
    <property type="protein sequence ID" value="PRY27359.1"/>
    <property type="molecule type" value="Genomic_DNA"/>
</dbReference>
<dbReference type="OrthoDB" id="965437at2"/>
<gene>
    <name evidence="2" type="ORF">CLV58_13438</name>
</gene>
<proteinExistence type="predicted"/>
<dbReference type="AlphaFoldDB" id="A0A2T0S1S2"/>
<reference evidence="2 3" key="1">
    <citation type="submission" date="2018-03" db="EMBL/GenBank/DDBJ databases">
        <title>Genomic Encyclopedia of Archaeal and Bacterial Type Strains, Phase II (KMG-II): from individual species to whole genera.</title>
        <authorList>
            <person name="Goeker M."/>
        </authorList>
    </citation>
    <scope>NUCLEOTIDE SEQUENCE [LARGE SCALE GENOMIC DNA]</scope>
    <source>
        <strain evidence="2 3">DSM 28354</strain>
    </source>
</reference>
<evidence type="ECO:0000256" key="1">
    <source>
        <dbReference type="SAM" id="MobiDB-lite"/>
    </source>
</evidence>
<feature type="compositionally biased region" description="Acidic residues" evidence="1">
    <location>
        <begin position="92"/>
        <end position="107"/>
    </location>
</feature>
<feature type="compositionally biased region" description="Low complexity" evidence="1">
    <location>
        <begin position="61"/>
        <end position="70"/>
    </location>
</feature>
<sequence length="107" mass="11169">MNSENQDAMLRQPNQTYRPDTGGPAQIPADGQMMDETYNPTDLSGDAQTLPTTPTDEDDAASGTGAASGSPNMEPDVDNYGNGDSLGNNDGTEPDPAMDDDDMRGGL</sequence>
<dbReference type="Proteomes" id="UP000238375">
    <property type="component" value="Unassembled WGS sequence"/>
</dbReference>
<organism evidence="2 3">
    <name type="scientific">Spirosoma oryzae</name>
    <dbReference type="NCBI Taxonomy" id="1469603"/>
    <lineage>
        <taxon>Bacteria</taxon>
        <taxon>Pseudomonadati</taxon>
        <taxon>Bacteroidota</taxon>
        <taxon>Cytophagia</taxon>
        <taxon>Cytophagales</taxon>
        <taxon>Cytophagaceae</taxon>
        <taxon>Spirosoma</taxon>
    </lineage>
</organism>
<evidence type="ECO:0000313" key="3">
    <source>
        <dbReference type="Proteomes" id="UP000238375"/>
    </source>
</evidence>
<feature type="compositionally biased region" description="Polar residues" evidence="1">
    <location>
        <begin position="1"/>
        <end position="18"/>
    </location>
</feature>
<feature type="region of interest" description="Disordered" evidence="1">
    <location>
        <begin position="1"/>
        <end position="107"/>
    </location>
</feature>
<comment type="caution">
    <text evidence="2">The sequence shown here is derived from an EMBL/GenBank/DDBJ whole genome shotgun (WGS) entry which is preliminary data.</text>
</comment>
<keyword evidence="3" id="KW-1185">Reference proteome</keyword>